<sequence>MADTIRFQRIIEEHYTNLVNKLDIYTETKLSQNNGLSEEIKTNLNNSRQKILDKINTVKSANLANLQETNFKSRIESLKNEKAINSIIFSNGYLFEDEFVLENNTIVPCFINWYHFLDGDRLKRHYLFDDFKMFYEVIL</sequence>
<dbReference type="EMBL" id="CAJNOC010002997">
    <property type="protein sequence ID" value="CAF0962102.1"/>
    <property type="molecule type" value="Genomic_DNA"/>
</dbReference>
<dbReference type="Proteomes" id="UP000663879">
    <property type="component" value="Unassembled WGS sequence"/>
</dbReference>
<dbReference type="AlphaFoldDB" id="A0A814E6M4"/>
<proteinExistence type="predicted"/>
<accession>A0A814E6M4</accession>
<organism evidence="1 2">
    <name type="scientific">Brachionus calyciflorus</name>
    <dbReference type="NCBI Taxonomy" id="104777"/>
    <lineage>
        <taxon>Eukaryota</taxon>
        <taxon>Metazoa</taxon>
        <taxon>Spiralia</taxon>
        <taxon>Gnathifera</taxon>
        <taxon>Rotifera</taxon>
        <taxon>Eurotatoria</taxon>
        <taxon>Monogononta</taxon>
        <taxon>Pseudotrocha</taxon>
        <taxon>Ploima</taxon>
        <taxon>Brachionidae</taxon>
        <taxon>Brachionus</taxon>
    </lineage>
</organism>
<protein>
    <submittedName>
        <fullName evidence="1">Uncharacterized protein</fullName>
    </submittedName>
</protein>
<comment type="caution">
    <text evidence="1">The sequence shown here is derived from an EMBL/GenBank/DDBJ whole genome shotgun (WGS) entry which is preliminary data.</text>
</comment>
<name>A0A814E6M4_9BILA</name>
<reference evidence="1" key="1">
    <citation type="submission" date="2021-02" db="EMBL/GenBank/DDBJ databases">
        <authorList>
            <person name="Nowell W R."/>
        </authorList>
    </citation>
    <scope>NUCLEOTIDE SEQUENCE</scope>
    <source>
        <strain evidence="1">Ploen Becks lab</strain>
    </source>
</reference>
<keyword evidence="2" id="KW-1185">Reference proteome</keyword>
<evidence type="ECO:0000313" key="2">
    <source>
        <dbReference type="Proteomes" id="UP000663879"/>
    </source>
</evidence>
<evidence type="ECO:0000313" key="1">
    <source>
        <dbReference type="EMBL" id="CAF0962102.1"/>
    </source>
</evidence>
<gene>
    <name evidence="1" type="ORF">OXX778_LOCUS14504</name>
</gene>